<organism evidence="1 2">
    <name type="scientific">Stenotrophomonas cyclobalanopsidis</name>
    <dbReference type="NCBI Taxonomy" id="2771362"/>
    <lineage>
        <taxon>Bacteria</taxon>
        <taxon>Pseudomonadati</taxon>
        <taxon>Pseudomonadota</taxon>
        <taxon>Gammaproteobacteria</taxon>
        <taxon>Lysobacterales</taxon>
        <taxon>Lysobacteraceae</taxon>
        <taxon>Stenotrophomonas</taxon>
    </lineage>
</organism>
<name>A0ABQ6T2M0_9GAMM</name>
<evidence type="ECO:0000313" key="1">
    <source>
        <dbReference type="EMBL" id="KAA9000906.1"/>
    </source>
</evidence>
<accession>A0ABQ6T2M0</accession>
<dbReference type="RefSeq" id="WP_150454131.1">
    <property type="nucleotide sequence ID" value="NZ_VYKI01000006.1"/>
</dbReference>
<gene>
    <name evidence="1" type="ORF">FJU31_07170</name>
</gene>
<dbReference type="EMBL" id="VYKI01000006">
    <property type="protein sequence ID" value="KAA9000906.1"/>
    <property type="molecule type" value="Genomic_DNA"/>
</dbReference>
<keyword evidence="2" id="KW-1185">Reference proteome</keyword>
<dbReference type="Proteomes" id="UP000326367">
    <property type="component" value="Unassembled WGS sequence"/>
</dbReference>
<reference evidence="1 2" key="1">
    <citation type="journal article" date="2020" name="Antonie Van Leeuwenhoek">
        <title>Stenotrophomonas cyclobalanopsidis sp. nov., isolated from the leaf spot disease of Cyclobalanopsis patelliformis.</title>
        <authorList>
            <person name="Bian D.R."/>
            <person name="Xue H."/>
            <person name="Piao C.G."/>
            <person name="Li Y."/>
        </authorList>
    </citation>
    <scope>NUCLEOTIDE SEQUENCE [LARGE SCALE GENOMIC DNA]</scope>
    <source>
        <strain evidence="1 2">TPQG1-4</strain>
    </source>
</reference>
<evidence type="ECO:0000313" key="2">
    <source>
        <dbReference type="Proteomes" id="UP000326367"/>
    </source>
</evidence>
<comment type="caution">
    <text evidence="1">The sequence shown here is derived from an EMBL/GenBank/DDBJ whole genome shotgun (WGS) entry which is preliminary data.</text>
</comment>
<sequence length="63" mass="7118">MARNSHAARLPGDFLDPNERICRVTFFLHLNDSFSSRKNGFLPNLHIDLACGTAPFGQESMPW</sequence>
<protein>
    <submittedName>
        <fullName evidence="1">Uncharacterized protein</fullName>
    </submittedName>
</protein>
<proteinExistence type="predicted"/>